<accession>A0AAV7T150</accession>
<sequence>MSKQWHGRNAEELYYWEPAHVLSPMTAGDRGVLWAPGWDQTDIIGSGEERWRPGWGNVGTHWIQGLTRAERVVILEGRPRGAQEHAGVAGDPLFQWKEAGGSLRCLGPADRALWLDPLRGSLELPRRGYMFRACTGSPGWCCCPDPLRWWHADGYIQSHGTGHQSAPVGRALLSRYNL</sequence>
<reference evidence="1" key="1">
    <citation type="journal article" date="2022" name="bioRxiv">
        <title>Sequencing and chromosome-scale assembly of the giantPleurodeles waltlgenome.</title>
        <authorList>
            <person name="Brown T."/>
            <person name="Elewa A."/>
            <person name="Iarovenko S."/>
            <person name="Subramanian E."/>
            <person name="Araus A.J."/>
            <person name="Petzold A."/>
            <person name="Susuki M."/>
            <person name="Suzuki K.-i.T."/>
            <person name="Hayashi T."/>
            <person name="Toyoda A."/>
            <person name="Oliveira C."/>
            <person name="Osipova E."/>
            <person name="Leigh N.D."/>
            <person name="Simon A."/>
            <person name="Yun M.H."/>
        </authorList>
    </citation>
    <scope>NUCLEOTIDE SEQUENCE</scope>
    <source>
        <strain evidence="1">20211129_DDA</strain>
        <tissue evidence="1">Liver</tissue>
    </source>
</reference>
<proteinExistence type="predicted"/>
<protein>
    <submittedName>
        <fullName evidence="1">Uncharacterized protein</fullName>
    </submittedName>
</protein>
<dbReference type="Proteomes" id="UP001066276">
    <property type="component" value="Chromosome 4_1"/>
</dbReference>
<comment type="caution">
    <text evidence="1">The sequence shown here is derived from an EMBL/GenBank/DDBJ whole genome shotgun (WGS) entry which is preliminary data.</text>
</comment>
<gene>
    <name evidence="1" type="ORF">NDU88_001727</name>
</gene>
<keyword evidence="2" id="KW-1185">Reference proteome</keyword>
<evidence type="ECO:0000313" key="2">
    <source>
        <dbReference type="Proteomes" id="UP001066276"/>
    </source>
</evidence>
<organism evidence="1 2">
    <name type="scientific">Pleurodeles waltl</name>
    <name type="common">Iberian ribbed newt</name>
    <dbReference type="NCBI Taxonomy" id="8319"/>
    <lineage>
        <taxon>Eukaryota</taxon>
        <taxon>Metazoa</taxon>
        <taxon>Chordata</taxon>
        <taxon>Craniata</taxon>
        <taxon>Vertebrata</taxon>
        <taxon>Euteleostomi</taxon>
        <taxon>Amphibia</taxon>
        <taxon>Batrachia</taxon>
        <taxon>Caudata</taxon>
        <taxon>Salamandroidea</taxon>
        <taxon>Salamandridae</taxon>
        <taxon>Pleurodelinae</taxon>
        <taxon>Pleurodeles</taxon>
    </lineage>
</organism>
<dbReference type="AlphaFoldDB" id="A0AAV7T150"/>
<dbReference type="EMBL" id="JANPWB010000007">
    <property type="protein sequence ID" value="KAJ1169839.1"/>
    <property type="molecule type" value="Genomic_DNA"/>
</dbReference>
<name>A0AAV7T150_PLEWA</name>
<evidence type="ECO:0000313" key="1">
    <source>
        <dbReference type="EMBL" id="KAJ1169839.1"/>
    </source>
</evidence>